<dbReference type="PANTHER" id="PTHR47843">
    <property type="entry name" value="BTB DOMAIN-CONTAINING PROTEIN-RELATED"/>
    <property type="match status" value="1"/>
</dbReference>
<comment type="caution">
    <text evidence="2">The sequence shown here is derived from an EMBL/GenBank/DDBJ whole genome shotgun (WGS) entry which is preliminary data.</text>
</comment>
<proteinExistence type="predicted"/>
<dbReference type="PANTHER" id="PTHR47843:SF5">
    <property type="entry name" value="BTB_POZ DOMAIN PROTEIN"/>
    <property type="match status" value="1"/>
</dbReference>
<gene>
    <name evidence="2" type="ORF">GX50_08699</name>
</gene>
<dbReference type="AlphaFoldDB" id="A0A2B7Z5S5"/>
<dbReference type="EMBL" id="PDND01000375">
    <property type="protein sequence ID" value="PGH28563.1"/>
    <property type="molecule type" value="Genomic_DNA"/>
</dbReference>
<feature type="compositionally biased region" description="Basic and acidic residues" evidence="1">
    <location>
        <begin position="60"/>
        <end position="71"/>
    </location>
</feature>
<dbReference type="Gene3D" id="3.30.710.10">
    <property type="entry name" value="Potassium Channel Kv1.1, Chain A"/>
    <property type="match status" value="1"/>
</dbReference>
<dbReference type="STRING" id="73230.A0A2B7Z5S5"/>
<accession>A0A2B7Z5S5</accession>
<evidence type="ECO:0000313" key="3">
    <source>
        <dbReference type="Proteomes" id="UP000226031"/>
    </source>
</evidence>
<sequence length="109" mass="12463">MSRRVQVACEAKTGEIYLNDEDPSVVEKMVDYFYKLDDMLSSSTKVSNNPLQSIDTYTPRPDHEDSQKDADQDPSSLFHAQMYTVGEKYRILGLKSLVKEKFEAAVQHI</sequence>
<dbReference type="Proteomes" id="UP000226031">
    <property type="component" value="Unassembled WGS sequence"/>
</dbReference>
<dbReference type="InterPro" id="IPR011333">
    <property type="entry name" value="SKP1/BTB/POZ_sf"/>
</dbReference>
<feature type="compositionally biased region" description="Polar residues" evidence="1">
    <location>
        <begin position="42"/>
        <end position="56"/>
    </location>
</feature>
<name>A0A2B7Z5S5_9EURO</name>
<organism evidence="2 3">
    <name type="scientific">[Emmonsia] crescens</name>
    <dbReference type="NCBI Taxonomy" id="73230"/>
    <lineage>
        <taxon>Eukaryota</taxon>
        <taxon>Fungi</taxon>
        <taxon>Dikarya</taxon>
        <taxon>Ascomycota</taxon>
        <taxon>Pezizomycotina</taxon>
        <taxon>Eurotiomycetes</taxon>
        <taxon>Eurotiomycetidae</taxon>
        <taxon>Onygenales</taxon>
        <taxon>Ajellomycetaceae</taxon>
        <taxon>Emergomyces</taxon>
    </lineage>
</organism>
<evidence type="ECO:0000313" key="2">
    <source>
        <dbReference type="EMBL" id="PGH28563.1"/>
    </source>
</evidence>
<protein>
    <submittedName>
        <fullName evidence="2">Uncharacterized protein</fullName>
    </submittedName>
</protein>
<evidence type="ECO:0000256" key="1">
    <source>
        <dbReference type="SAM" id="MobiDB-lite"/>
    </source>
</evidence>
<feature type="region of interest" description="Disordered" evidence="1">
    <location>
        <begin position="42"/>
        <end position="77"/>
    </location>
</feature>
<keyword evidence="3" id="KW-1185">Reference proteome</keyword>
<reference evidence="2 3" key="1">
    <citation type="submission" date="2017-10" db="EMBL/GenBank/DDBJ databases">
        <title>Comparative genomics in systemic dimorphic fungi from Ajellomycetaceae.</title>
        <authorList>
            <person name="Munoz J.F."/>
            <person name="Mcewen J.G."/>
            <person name="Clay O.K."/>
            <person name="Cuomo C.A."/>
        </authorList>
    </citation>
    <scope>NUCLEOTIDE SEQUENCE [LARGE SCALE GENOMIC DNA]</scope>
    <source>
        <strain evidence="2 3">UAMH4076</strain>
    </source>
</reference>